<feature type="region of interest" description="Disordered" evidence="1">
    <location>
        <begin position="498"/>
        <end position="535"/>
    </location>
</feature>
<reference evidence="3 4" key="1">
    <citation type="journal article" date="2018" name="Sci. Rep.">
        <title>Raphidocelis subcapitata (=Pseudokirchneriella subcapitata) provides an insight into genome evolution and environmental adaptations in the Sphaeropleales.</title>
        <authorList>
            <person name="Suzuki S."/>
            <person name="Yamaguchi H."/>
            <person name="Nakajima N."/>
            <person name="Kawachi M."/>
        </authorList>
    </citation>
    <scope>NUCLEOTIDE SEQUENCE [LARGE SCALE GENOMIC DNA]</scope>
    <source>
        <strain evidence="3 4">NIES-35</strain>
    </source>
</reference>
<feature type="transmembrane region" description="Helical" evidence="2">
    <location>
        <begin position="51"/>
        <end position="72"/>
    </location>
</feature>
<feature type="compositionally biased region" description="Gly residues" evidence="1">
    <location>
        <begin position="441"/>
        <end position="451"/>
    </location>
</feature>
<keyword evidence="2" id="KW-0812">Transmembrane</keyword>
<dbReference type="OrthoDB" id="526941at2759"/>
<gene>
    <name evidence="3" type="ORF">Rsub_11299</name>
</gene>
<organism evidence="3 4">
    <name type="scientific">Raphidocelis subcapitata</name>
    <dbReference type="NCBI Taxonomy" id="307507"/>
    <lineage>
        <taxon>Eukaryota</taxon>
        <taxon>Viridiplantae</taxon>
        <taxon>Chlorophyta</taxon>
        <taxon>core chlorophytes</taxon>
        <taxon>Chlorophyceae</taxon>
        <taxon>CS clade</taxon>
        <taxon>Sphaeropleales</taxon>
        <taxon>Selenastraceae</taxon>
        <taxon>Raphidocelis</taxon>
    </lineage>
</organism>
<evidence type="ECO:0000256" key="2">
    <source>
        <dbReference type="SAM" id="Phobius"/>
    </source>
</evidence>
<dbReference type="Proteomes" id="UP000247498">
    <property type="component" value="Unassembled WGS sequence"/>
</dbReference>
<dbReference type="AlphaFoldDB" id="A0A2V0PFF5"/>
<keyword evidence="2" id="KW-1133">Transmembrane helix</keyword>
<name>A0A2V0PFF5_9CHLO</name>
<evidence type="ECO:0000313" key="4">
    <source>
        <dbReference type="Proteomes" id="UP000247498"/>
    </source>
</evidence>
<dbReference type="InParanoid" id="A0A2V0PFF5"/>
<dbReference type="STRING" id="307507.A0A2V0PFF5"/>
<feature type="region of interest" description="Disordered" evidence="1">
    <location>
        <begin position="1"/>
        <end position="44"/>
    </location>
</feature>
<sequence>MRKAPRHAQSAGQQSLPTTAALPPPPPPQASASPRGGAGRRRRGLAAAGRAGALLPAAAALWLLLLGGLLLLRRGGGSRRGQDDRGSGGVNGDDGGLQAALPPYARQPILISYAYYEKDPIQASNFEFFLAVGTSPPPSGQPVRWVFVVSGDNCAPCQGLHGALRQRDEADLSSIGIREAWHDSRFSLLLRAANEGMDLGAHNATLAYLQQRGELGLYAYFVLLNSSVKGPFLPAWLPPGWHWSHAFLARMGGDVHAVGASLVCLPPEDAGGPGPRLESWALALDAAGLAAAVSAGAFASRGCKLCADAGAGIVVGGEYGISAAQFRAGYNVATLMSRYAPGTDWRDPAHWGCNDNVHPSRAGTYGGISFHPFETVFVKSSWHVADVYTRRYARWALQHALGRAGTEGAFDEQLYRYAVSEAAQRPRDLEGAYAPQLPTQPGGGGGGGFGGGGAVGGGGGGGGGGAVGGGGGGAVGGGGSGGGGSGGGAAGAALGGSGSGASGGGGGGAAGGGFGGPVVNGADGGGGGGGGGPAH</sequence>
<keyword evidence="4" id="KW-1185">Reference proteome</keyword>
<feature type="region of interest" description="Disordered" evidence="1">
    <location>
        <begin position="76"/>
        <end position="99"/>
    </location>
</feature>
<keyword evidence="2" id="KW-0472">Membrane</keyword>
<accession>A0A2V0PFF5</accession>
<proteinExistence type="predicted"/>
<protein>
    <submittedName>
        <fullName evidence="3">Uncharacterized protein</fullName>
    </submittedName>
</protein>
<comment type="caution">
    <text evidence="3">The sequence shown here is derived from an EMBL/GenBank/DDBJ whole genome shotgun (WGS) entry which is preliminary data.</text>
</comment>
<dbReference type="EMBL" id="BDRX01000129">
    <property type="protein sequence ID" value="GBF98574.1"/>
    <property type="molecule type" value="Genomic_DNA"/>
</dbReference>
<feature type="region of interest" description="Disordered" evidence="1">
    <location>
        <begin position="432"/>
        <end position="451"/>
    </location>
</feature>
<evidence type="ECO:0000313" key="3">
    <source>
        <dbReference type="EMBL" id="GBF98574.1"/>
    </source>
</evidence>
<evidence type="ECO:0000256" key="1">
    <source>
        <dbReference type="SAM" id="MobiDB-lite"/>
    </source>
</evidence>